<dbReference type="OrthoDB" id="2110229at2759"/>
<proteinExistence type="predicted"/>
<dbReference type="Proteomes" id="UP000738359">
    <property type="component" value="Unassembled WGS sequence"/>
</dbReference>
<accession>A0A9P6IRV0</accession>
<protein>
    <submittedName>
        <fullName evidence="1">Uncharacterized protein</fullName>
    </submittedName>
</protein>
<dbReference type="EMBL" id="JAAAHY010002056">
    <property type="protein sequence ID" value="KAF9945548.1"/>
    <property type="molecule type" value="Genomic_DNA"/>
</dbReference>
<evidence type="ECO:0000313" key="1">
    <source>
        <dbReference type="EMBL" id="KAF9945548.1"/>
    </source>
</evidence>
<evidence type="ECO:0000313" key="2">
    <source>
        <dbReference type="Proteomes" id="UP000738359"/>
    </source>
</evidence>
<dbReference type="AlphaFoldDB" id="A0A9P6IRV0"/>
<sequence length="255" mass="28850">MTPPSELILYLEPSRSVHPNSLWSQVQRFFEASQQSPWSDNDALRYPGHVTMVGFFDSPNAPSNDGDQQYQPHQQQQRLIHIIDECVDRIRHDTFASSFSLSGSTVIQGLIRPSPDSLLLAIQPAPILLQLTQHLQESLPELGLRRKRINHLSLCYWADDNTEQQQQHDEASPRIDVLSQRTHWVDQAEQLARETIPLLNVAAESRRPTSVTGDGVRGVGAGDLSWDMVLYSIQGRVKTGLKPHPLVELKRWTLS</sequence>
<name>A0A9P6IRV0_MORAP</name>
<organism evidence="1 2">
    <name type="scientific">Mortierella alpina</name>
    <name type="common">Oleaginous fungus</name>
    <name type="synonym">Mortierella renispora</name>
    <dbReference type="NCBI Taxonomy" id="64518"/>
    <lineage>
        <taxon>Eukaryota</taxon>
        <taxon>Fungi</taxon>
        <taxon>Fungi incertae sedis</taxon>
        <taxon>Mucoromycota</taxon>
        <taxon>Mortierellomycotina</taxon>
        <taxon>Mortierellomycetes</taxon>
        <taxon>Mortierellales</taxon>
        <taxon>Mortierellaceae</taxon>
        <taxon>Mortierella</taxon>
    </lineage>
</organism>
<gene>
    <name evidence="1" type="ORF">BGZ70_003743</name>
</gene>
<comment type="caution">
    <text evidence="1">The sequence shown here is derived from an EMBL/GenBank/DDBJ whole genome shotgun (WGS) entry which is preliminary data.</text>
</comment>
<reference evidence="1" key="1">
    <citation type="journal article" date="2020" name="Fungal Divers.">
        <title>Resolving the Mortierellaceae phylogeny through synthesis of multi-gene phylogenetics and phylogenomics.</title>
        <authorList>
            <person name="Vandepol N."/>
            <person name="Liber J."/>
            <person name="Desiro A."/>
            <person name="Na H."/>
            <person name="Kennedy M."/>
            <person name="Barry K."/>
            <person name="Grigoriev I.V."/>
            <person name="Miller A.N."/>
            <person name="O'Donnell K."/>
            <person name="Stajich J.E."/>
            <person name="Bonito G."/>
        </authorList>
    </citation>
    <scope>NUCLEOTIDE SEQUENCE</scope>
    <source>
        <strain evidence="1">CK1249</strain>
    </source>
</reference>
<keyword evidence="2" id="KW-1185">Reference proteome</keyword>